<feature type="domain" description="Glycosyl hydrolase family 95 N-terminal" evidence="1">
    <location>
        <begin position="6"/>
        <end position="161"/>
    </location>
</feature>
<organism evidence="2">
    <name type="scientific">marine sediment metagenome</name>
    <dbReference type="NCBI Taxonomy" id="412755"/>
    <lineage>
        <taxon>unclassified sequences</taxon>
        <taxon>metagenomes</taxon>
        <taxon>ecological metagenomes</taxon>
    </lineage>
</organism>
<sequence length="184" mass="20622">SPLRQEKYQPFGDLRLHFPGHDEPVDYRRELDIDAGIAKVRYRIGQTIFTREVFSSFPDQVIVVHLTCNKPGQLTFTAKLDSPHPNTQTLVVDKNTLALRGRLQGYMNKRTKQKRPSVLKFEAHLRTKAKGGKLTVDSEKIDVVGADSVTLILAAATSFKNFRDVSGDPTTTCRRTVIAAARKS</sequence>
<dbReference type="EMBL" id="BARV01039426">
    <property type="protein sequence ID" value="GAI57017.1"/>
    <property type="molecule type" value="Genomic_DNA"/>
</dbReference>
<dbReference type="AlphaFoldDB" id="X1PLB0"/>
<dbReference type="Gene3D" id="2.70.98.50">
    <property type="entry name" value="putative glycoside hydrolase family protein from bacillus halodurans"/>
    <property type="match status" value="1"/>
</dbReference>
<dbReference type="PANTHER" id="PTHR31084">
    <property type="entry name" value="ALPHA-L-FUCOSIDASE 2"/>
    <property type="match status" value="1"/>
</dbReference>
<accession>X1PLB0</accession>
<proteinExistence type="predicted"/>
<comment type="caution">
    <text evidence="2">The sequence shown here is derived from an EMBL/GenBank/DDBJ whole genome shotgun (WGS) entry which is preliminary data.</text>
</comment>
<protein>
    <recommendedName>
        <fullName evidence="1">Glycosyl hydrolase family 95 N-terminal domain-containing protein</fullName>
    </recommendedName>
</protein>
<feature type="non-terminal residue" evidence="2">
    <location>
        <position position="1"/>
    </location>
</feature>
<evidence type="ECO:0000313" key="2">
    <source>
        <dbReference type="EMBL" id="GAI57017.1"/>
    </source>
</evidence>
<dbReference type="PANTHER" id="PTHR31084:SF0">
    <property type="entry name" value="ALPHA-L-FUCOSIDASE 2"/>
    <property type="match status" value="1"/>
</dbReference>
<evidence type="ECO:0000259" key="1">
    <source>
        <dbReference type="Pfam" id="PF14498"/>
    </source>
</evidence>
<name>X1PLB0_9ZZZZ</name>
<gene>
    <name evidence="2" type="ORF">S06H3_60438</name>
</gene>
<dbReference type="InterPro" id="IPR027414">
    <property type="entry name" value="GH95_N_dom"/>
</dbReference>
<dbReference type="GO" id="GO:0004560">
    <property type="term" value="F:alpha-L-fucosidase activity"/>
    <property type="evidence" value="ECO:0007669"/>
    <property type="project" value="TreeGrafter"/>
</dbReference>
<reference evidence="2" key="1">
    <citation type="journal article" date="2014" name="Front. Microbiol.">
        <title>High frequency of phylogenetically diverse reductive dehalogenase-homologous genes in deep subseafloor sedimentary metagenomes.</title>
        <authorList>
            <person name="Kawai M."/>
            <person name="Futagami T."/>
            <person name="Toyoda A."/>
            <person name="Takaki Y."/>
            <person name="Nishi S."/>
            <person name="Hori S."/>
            <person name="Arai W."/>
            <person name="Tsubouchi T."/>
            <person name="Morono Y."/>
            <person name="Uchiyama I."/>
            <person name="Ito T."/>
            <person name="Fujiyama A."/>
            <person name="Inagaki F."/>
            <person name="Takami H."/>
        </authorList>
    </citation>
    <scope>NUCLEOTIDE SEQUENCE</scope>
    <source>
        <strain evidence="2">Expedition CK06-06</strain>
    </source>
</reference>
<dbReference type="Pfam" id="PF14498">
    <property type="entry name" value="Glyco_hyd_65N_2"/>
    <property type="match status" value="1"/>
</dbReference>